<protein>
    <recommendedName>
        <fullName evidence="1">MOSC domain-containing protein</fullName>
    </recommendedName>
</protein>
<dbReference type="InterPro" id="IPR005303">
    <property type="entry name" value="MOCOS_middle"/>
</dbReference>
<feature type="domain" description="MOSC" evidence="1">
    <location>
        <begin position="161"/>
        <end position="325"/>
    </location>
</feature>
<dbReference type="SUPFAM" id="SSF50800">
    <property type="entry name" value="PK beta-barrel domain-like"/>
    <property type="match status" value="1"/>
</dbReference>
<dbReference type="VEuPathDB" id="FungiDB:PV09_03433"/>
<dbReference type="GO" id="GO:0030151">
    <property type="term" value="F:molybdenum ion binding"/>
    <property type="evidence" value="ECO:0007669"/>
    <property type="project" value="InterPro"/>
</dbReference>
<name>A0A0D2AGA6_9PEZI</name>
<accession>A0A0D2AGA6</accession>
<dbReference type="InParanoid" id="A0A0D2AGA6"/>
<dbReference type="Pfam" id="PF03473">
    <property type="entry name" value="MOSC"/>
    <property type="match status" value="1"/>
</dbReference>
<dbReference type="GO" id="GO:0003824">
    <property type="term" value="F:catalytic activity"/>
    <property type="evidence" value="ECO:0007669"/>
    <property type="project" value="InterPro"/>
</dbReference>
<dbReference type="GeneID" id="27311406"/>
<dbReference type="InterPro" id="IPR011037">
    <property type="entry name" value="Pyrv_Knase-like_insert_dom_sf"/>
</dbReference>
<dbReference type="PROSITE" id="PS51340">
    <property type="entry name" value="MOSC"/>
    <property type="match status" value="1"/>
</dbReference>
<gene>
    <name evidence="2" type="ORF">PV09_03433</name>
</gene>
<dbReference type="RefSeq" id="XP_016215424.1">
    <property type="nucleotide sequence ID" value="XM_016356631.1"/>
</dbReference>
<organism evidence="2 3">
    <name type="scientific">Verruconis gallopava</name>
    <dbReference type="NCBI Taxonomy" id="253628"/>
    <lineage>
        <taxon>Eukaryota</taxon>
        <taxon>Fungi</taxon>
        <taxon>Dikarya</taxon>
        <taxon>Ascomycota</taxon>
        <taxon>Pezizomycotina</taxon>
        <taxon>Dothideomycetes</taxon>
        <taxon>Pleosporomycetidae</taxon>
        <taxon>Venturiales</taxon>
        <taxon>Sympoventuriaceae</taxon>
        <taxon>Verruconis</taxon>
    </lineage>
</organism>
<dbReference type="EMBL" id="KN847537">
    <property type="protein sequence ID" value="KIW05555.1"/>
    <property type="molecule type" value="Genomic_DNA"/>
</dbReference>
<evidence type="ECO:0000313" key="2">
    <source>
        <dbReference type="EMBL" id="KIW05555.1"/>
    </source>
</evidence>
<sequence length="395" mass="43804">MEVTQIFIYPIKSLRGVAVEKATITKYGFLYDRCYMLIREDITAANVQKKHGSMLVGLIPEMALFTTAIELPSDESQGHVTVTFNPPGATSSSLVVPLVPETAGLDRLDVDLHGSKTSAYDMGDKYGKWFSERFGYGVKLAAVGEHERDILFPGFPFQQPSTSSWLASLARSIPVVGGLIGSQEPRLKFQDCAPFLVCTEKSCDAVSDLLSDAAKFDIRKTRPNIVVSGQQAWEEDFWGEIVIAEGDSEVKIPLQHNCLRCQSLNVDFATGQYSKEKNVEVLKLLQKYRRVDAAKKYNAVFGRYGFITPADVGKEIKVGDVVVVSKKNAQRSGFGINHSPRSLNQANTQQIGQACRHVREWIVHVFLRSVKAMETIGLLNVRIAAYHFLGNVTHD</sequence>
<dbReference type="PANTHER" id="PTHR14237:SF34">
    <property type="entry name" value="MOSC DOMAIN PROTEIN (AFU_ORTHOLOGUE AFUA_2G07820)"/>
    <property type="match status" value="1"/>
</dbReference>
<dbReference type="Proteomes" id="UP000053259">
    <property type="component" value="Unassembled WGS sequence"/>
</dbReference>
<dbReference type="OrthoDB" id="17255at2759"/>
<proteinExistence type="predicted"/>
<dbReference type="HOGENOM" id="CLU_028286_3_0_1"/>
<keyword evidence="3" id="KW-1185">Reference proteome</keyword>
<evidence type="ECO:0000313" key="3">
    <source>
        <dbReference type="Proteomes" id="UP000053259"/>
    </source>
</evidence>
<dbReference type="STRING" id="253628.A0A0D2AGA6"/>
<dbReference type="InterPro" id="IPR005302">
    <property type="entry name" value="MoCF_Sase_C"/>
</dbReference>
<dbReference type="PANTHER" id="PTHR14237">
    <property type="entry name" value="MOLYBDOPTERIN COFACTOR SULFURASE MOSC"/>
    <property type="match status" value="1"/>
</dbReference>
<evidence type="ECO:0000259" key="1">
    <source>
        <dbReference type="PROSITE" id="PS51340"/>
    </source>
</evidence>
<dbReference type="AlphaFoldDB" id="A0A0D2AGA6"/>
<dbReference type="GO" id="GO:0030170">
    <property type="term" value="F:pyridoxal phosphate binding"/>
    <property type="evidence" value="ECO:0007669"/>
    <property type="project" value="InterPro"/>
</dbReference>
<reference evidence="2 3" key="1">
    <citation type="submission" date="2015-01" db="EMBL/GenBank/DDBJ databases">
        <title>The Genome Sequence of Ochroconis gallopava CBS43764.</title>
        <authorList>
            <consortium name="The Broad Institute Genomics Platform"/>
            <person name="Cuomo C."/>
            <person name="de Hoog S."/>
            <person name="Gorbushina A."/>
            <person name="Stielow B."/>
            <person name="Teixiera M."/>
            <person name="Abouelleil A."/>
            <person name="Chapman S.B."/>
            <person name="Priest M."/>
            <person name="Young S.K."/>
            <person name="Wortman J."/>
            <person name="Nusbaum C."/>
            <person name="Birren B."/>
        </authorList>
    </citation>
    <scope>NUCLEOTIDE SEQUENCE [LARGE SCALE GENOMIC DNA]</scope>
    <source>
        <strain evidence="2 3">CBS 43764</strain>
    </source>
</reference>
<dbReference type="Pfam" id="PF03476">
    <property type="entry name" value="MOSC_N"/>
    <property type="match status" value="1"/>
</dbReference>
<dbReference type="SUPFAM" id="SSF141673">
    <property type="entry name" value="MOSC N-terminal domain-like"/>
    <property type="match status" value="1"/>
</dbReference>